<dbReference type="PANTHER" id="PTHR12019:SF23">
    <property type="entry name" value="LAMINA-ASSOCIATED POLYPEPTIDE 2, ISOFORM BETA"/>
    <property type="match status" value="1"/>
</dbReference>
<dbReference type="PANTHER" id="PTHR12019">
    <property type="entry name" value="LAMINA-ASSOCIATED POLYPEPTIDE THYMOPOIETIN"/>
    <property type="match status" value="1"/>
</dbReference>
<feature type="region of interest" description="Disordered" evidence="9">
    <location>
        <begin position="150"/>
        <end position="208"/>
    </location>
</feature>
<keyword evidence="7" id="KW-0539">Nucleus</keyword>
<evidence type="ECO:0000259" key="11">
    <source>
        <dbReference type="PROSITE" id="PS50954"/>
    </source>
</evidence>
<dbReference type="SMART" id="SM00540">
    <property type="entry name" value="LEM"/>
    <property type="match status" value="1"/>
</dbReference>
<evidence type="ECO:0000256" key="5">
    <source>
        <dbReference type="ARBA" id="ARBA00022990"/>
    </source>
</evidence>
<protein>
    <submittedName>
        <fullName evidence="13">Thymopoietin</fullName>
    </submittedName>
</protein>
<organism evidence="13 14">
    <name type="scientific">Suricata suricatta</name>
    <name type="common">Meerkat</name>
    <dbReference type="NCBI Taxonomy" id="37032"/>
    <lineage>
        <taxon>Eukaryota</taxon>
        <taxon>Metazoa</taxon>
        <taxon>Chordata</taxon>
        <taxon>Craniata</taxon>
        <taxon>Vertebrata</taxon>
        <taxon>Euteleostomi</taxon>
        <taxon>Mammalia</taxon>
        <taxon>Eutheria</taxon>
        <taxon>Laurasiatheria</taxon>
        <taxon>Carnivora</taxon>
        <taxon>Feliformia</taxon>
        <taxon>Herpestidae</taxon>
        <taxon>Suricata</taxon>
    </lineage>
</organism>
<feature type="transmembrane region" description="Helical" evidence="10">
    <location>
        <begin position="304"/>
        <end position="325"/>
    </location>
</feature>
<feature type="compositionally biased region" description="Basic and acidic residues" evidence="9">
    <location>
        <begin position="97"/>
        <end position="106"/>
    </location>
</feature>
<dbReference type="Ensembl" id="ENSSSUT00005039206.1">
    <property type="protein sequence ID" value="ENSSSUP00005034401.1"/>
    <property type="gene ID" value="ENSSSUG00005021985.1"/>
</dbReference>
<dbReference type="SMART" id="SM01261">
    <property type="entry name" value="Thymopoietin"/>
    <property type="match status" value="1"/>
</dbReference>
<name>A0A673VLJ0_SURSU</name>
<sequence>MPEFLEDPSVLTKEKLKSELVANNVTLPVGEQRKDVYVQLYLQHLTARNRPPLAAGANSKGPPDFSSDEEREPTPVLGSGAAVAGRSRAAVGRKATKKTDKPRLEDKDDLDVTELTNEDLLDQLVKYGVNPGPIVGTTRKLYEKKLLKLREQGTESRSSTPLPTISSSAENTRQNGSNDSDRYSDNEEDSKIELKLEKREPLKGRAKTPVTLKQRRVEHNQVGEKTEERRIERDILKEMFPFEASTPTGISASCRRPIKGAAGRPLELSDFRMEESFSSKYIPKYVPLADVKSEKTKKGRSIPMWIKILLFVIVAIFLFLVYQAMETNQGNPFSNFLSNNSVKSK</sequence>
<dbReference type="InterPro" id="IPR011015">
    <property type="entry name" value="LEM/LEM-like_dom_sf"/>
</dbReference>
<dbReference type="CDD" id="cd12940">
    <property type="entry name" value="LEM_LAP2_LEMD1"/>
    <property type="match status" value="1"/>
</dbReference>
<evidence type="ECO:0000256" key="8">
    <source>
        <dbReference type="ARBA" id="ARBA00061487"/>
    </source>
</evidence>
<accession>A0A673VLJ0</accession>
<dbReference type="PROSITE" id="PS50954">
    <property type="entry name" value="LEM"/>
    <property type="match status" value="1"/>
</dbReference>
<feature type="compositionally biased region" description="Basic and acidic residues" evidence="9">
    <location>
        <begin position="179"/>
        <end position="203"/>
    </location>
</feature>
<dbReference type="CTD" id="7112"/>
<reference evidence="13" key="2">
    <citation type="submission" date="2025-08" db="UniProtKB">
        <authorList>
            <consortium name="Ensembl"/>
        </authorList>
    </citation>
    <scope>IDENTIFICATION</scope>
</reference>
<reference evidence="13" key="3">
    <citation type="submission" date="2025-09" db="UniProtKB">
        <authorList>
            <consortium name="Ensembl"/>
        </authorList>
    </citation>
    <scope>IDENTIFICATION</scope>
</reference>
<evidence type="ECO:0000259" key="12">
    <source>
        <dbReference type="PROSITE" id="PS50955"/>
    </source>
</evidence>
<evidence type="ECO:0000256" key="6">
    <source>
        <dbReference type="ARBA" id="ARBA00023125"/>
    </source>
</evidence>
<gene>
    <name evidence="13" type="primary">TMPO</name>
</gene>
<dbReference type="RefSeq" id="XP_029809850.1">
    <property type="nucleotide sequence ID" value="XM_029953990.1"/>
</dbReference>
<evidence type="ECO:0000256" key="2">
    <source>
        <dbReference type="ARBA" id="ARBA00007744"/>
    </source>
</evidence>
<dbReference type="PROSITE" id="PS50955">
    <property type="entry name" value="LEM_LIKE"/>
    <property type="match status" value="1"/>
</dbReference>
<keyword evidence="6" id="KW-0238">DNA-binding</keyword>
<evidence type="ECO:0000256" key="9">
    <source>
        <dbReference type="SAM" id="MobiDB-lite"/>
    </source>
</evidence>
<feature type="domain" description="LEM" evidence="11">
    <location>
        <begin position="109"/>
        <end position="153"/>
    </location>
</feature>
<keyword evidence="4" id="KW-0597">Phosphoprotein</keyword>
<reference evidence="13 14" key="1">
    <citation type="submission" date="2019-05" db="EMBL/GenBank/DDBJ databases">
        <title>A Chromosome-scale Meerkat (S. suricatta) Genome Assembly.</title>
        <authorList>
            <person name="Dudchenko O."/>
            <person name="Lieberman Aiden E."/>
            <person name="Tung J."/>
            <person name="Barreiro L.B."/>
            <person name="Clutton-Brock T.H."/>
        </authorList>
    </citation>
    <scope>NUCLEOTIDE SEQUENCE [LARGE SCALE GENOMIC DNA]</scope>
</reference>
<dbReference type="Pfam" id="PF03020">
    <property type="entry name" value="LEM"/>
    <property type="match status" value="1"/>
</dbReference>
<evidence type="ECO:0000256" key="10">
    <source>
        <dbReference type="SAM" id="Phobius"/>
    </source>
</evidence>
<dbReference type="GeneID" id="115304013"/>
<keyword evidence="10" id="KW-0812">Transmembrane</keyword>
<dbReference type="SUPFAM" id="SSF63451">
    <property type="entry name" value="LEM domain"/>
    <property type="match status" value="2"/>
</dbReference>
<feature type="region of interest" description="Disordered" evidence="9">
    <location>
        <begin position="48"/>
        <end position="110"/>
    </location>
</feature>
<evidence type="ECO:0000313" key="14">
    <source>
        <dbReference type="Proteomes" id="UP000472268"/>
    </source>
</evidence>
<evidence type="ECO:0000256" key="7">
    <source>
        <dbReference type="ARBA" id="ARBA00023242"/>
    </source>
</evidence>
<feature type="domain" description="LEM-like" evidence="12">
    <location>
        <begin position="5"/>
        <end position="48"/>
    </location>
</feature>
<evidence type="ECO:0000256" key="4">
    <source>
        <dbReference type="ARBA" id="ARBA00022553"/>
    </source>
</evidence>
<proteinExistence type="inferred from homology"/>
<dbReference type="AlphaFoldDB" id="A0A673VLJ0"/>
<feature type="compositionally biased region" description="Polar residues" evidence="9">
    <location>
        <begin position="155"/>
        <end position="178"/>
    </location>
</feature>
<dbReference type="InterPro" id="IPR051656">
    <property type="entry name" value="LEM_domain"/>
</dbReference>
<dbReference type="Pfam" id="PF08198">
    <property type="entry name" value="Thymopoietin"/>
    <property type="match status" value="1"/>
</dbReference>
<evidence type="ECO:0000313" key="13">
    <source>
        <dbReference type="Ensembl" id="ENSSSUP00005034401.1"/>
    </source>
</evidence>
<dbReference type="InterPro" id="IPR013146">
    <property type="entry name" value="LEM-like_dom"/>
</dbReference>
<keyword evidence="14" id="KW-1185">Reference proteome</keyword>
<dbReference type="CDD" id="cd12935">
    <property type="entry name" value="LEM_like"/>
    <property type="match status" value="1"/>
</dbReference>
<feature type="compositionally biased region" description="Low complexity" evidence="9">
    <location>
        <begin position="78"/>
        <end position="93"/>
    </location>
</feature>
<dbReference type="Gene3D" id="1.10.720.40">
    <property type="match status" value="2"/>
</dbReference>
<keyword evidence="3" id="KW-0488">Methylation</keyword>
<keyword evidence="5" id="KW-0007">Acetylation</keyword>
<comment type="similarity">
    <text evidence="8">Belongs to the thymopoietin family.</text>
</comment>
<dbReference type="Proteomes" id="UP000472268">
    <property type="component" value="Chromosome 10"/>
</dbReference>
<comment type="similarity">
    <text evidence="2">Belongs to the LEM family.</text>
</comment>
<dbReference type="GO" id="GO:0005635">
    <property type="term" value="C:nuclear envelope"/>
    <property type="evidence" value="ECO:0007669"/>
    <property type="project" value="UniProtKB-ARBA"/>
</dbReference>
<evidence type="ECO:0000256" key="1">
    <source>
        <dbReference type="ARBA" id="ARBA00004123"/>
    </source>
</evidence>
<evidence type="ECO:0000256" key="3">
    <source>
        <dbReference type="ARBA" id="ARBA00022481"/>
    </source>
</evidence>
<keyword evidence="10" id="KW-0472">Membrane</keyword>
<dbReference type="GO" id="GO:0003677">
    <property type="term" value="F:DNA binding"/>
    <property type="evidence" value="ECO:0007669"/>
    <property type="project" value="UniProtKB-KW"/>
</dbReference>
<comment type="subcellular location">
    <subcellularLocation>
        <location evidence="1">Nucleus</location>
    </subcellularLocation>
</comment>
<keyword evidence="10" id="KW-1133">Transmembrane helix</keyword>
<dbReference type="FunFam" id="1.10.720.40:FF:000003">
    <property type="entry name" value="thymopoietin isoform X1"/>
    <property type="match status" value="1"/>
</dbReference>
<dbReference type="FunFam" id="1.10.720.40:FF:000002">
    <property type="entry name" value="Thymopoietin isoform alpha"/>
    <property type="match status" value="1"/>
</dbReference>
<dbReference type="InterPro" id="IPR003887">
    <property type="entry name" value="LEM_dom"/>
</dbReference>